<keyword evidence="3" id="KW-1003">Cell membrane</keyword>
<evidence type="ECO:0000256" key="3">
    <source>
        <dbReference type="ARBA" id="ARBA00022475"/>
    </source>
</evidence>
<evidence type="ECO:0000256" key="6">
    <source>
        <dbReference type="ARBA" id="ARBA00022989"/>
    </source>
</evidence>
<evidence type="ECO:0000256" key="2">
    <source>
        <dbReference type="ARBA" id="ARBA00022448"/>
    </source>
</evidence>
<feature type="domain" description="Tripartite ATP-independent periplasmic transporters DctQ component" evidence="10">
    <location>
        <begin position="33"/>
        <end position="164"/>
    </location>
</feature>
<gene>
    <name evidence="11" type="ORF">FR698_15730</name>
</gene>
<feature type="transmembrane region" description="Helical" evidence="9">
    <location>
        <begin position="136"/>
        <end position="156"/>
    </location>
</feature>
<feature type="transmembrane region" description="Helical" evidence="9">
    <location>
        <begin position="59"/>
        <end position="75"/>
    </location>
</feature>
<dbReference type="OrthoDB" id="4250245at2"/>
<evidence type="ECO:0000256" key="7">
    <source>
        <dbReference type="ARBA" id="ARBA00023136"/>
    </source>
</evidence>
<dbReference type="GO" id="GO:0022857">
    <property type="term" value="F:transmembrane transporter activity"/>
    <property type="evidence" value="ECO:0007669"/>
    <property type="project" value="UniProtKB-UniRule"/>
</dbReference>
<name>A0A5C7ESU0_9PROT</name>
<feature type="transmembrane region" description="Helical" evidence="9">
    <location>
        <begin position="21"/>
        <end position="39"/>
    </location>
</feature>
<proteinExistence type="inferred from homology"/>
<comment type="subcellular location">
    <subcellularLocation>
        <location evidence="1 9">Cell inner membrane</location>
        <topology evidence="1 9">Multi-pass membrane protein</topology>
    </subcellularLocation>
</comment>
<protein>
    <recommendedName>
        <fullName evidence="9">TRAP transporter small permease protein</fullName>
    </recommendedName>
</protein>
<evidence type="ECO:0000313" key="11">
    <source>
        <dbReference type="EMBL" id="TXF10339.1"/>
    </source>
</evidence>
<comment type="similarity">
    <text evidence="8 9">Belongs to the TRAP transporter small permease family.</text>
</comment>
<dbReference type="InterPro" id="IPR007387">
    <property type="entry name" value="TRAP_DctQ"/>
</dbReference>
<keyword evidence="7 9" id="KW-0472">Membrane</keyword>
<dbReference type="InParanoid" id="A0A5C7ESU0"/>
<keyword evidence="12" id="KW-1185">Reference proteome</keyword>
<keyword evidence="5 9" id="KW-0812">Transmembrane</keyword>
<reference evidence="11 12" key="1">
    <citation type="submission" date="2019-08" db="EMBL/GenBank/DDBJ databases">
        <title>Pelomicrobium methylotrophicum gen. nov., sp. nov. a moderately thermophilic, facultatively anaerobic, lithoautotrophic and methylotrophic bacterium isolated from a terrestrial mud volcano.</title>
        <authorList>
            <person name="Slobodkina G.B."/>
            <person name="Merkel A.Y."/>
            <person name="Slobodkin A.I."/>
        </authorList>
    </citation>
    <scope>NUCLEOTIDE SEQUENCE [LARGE SCALE GENOMIC DNA]</scope>
    <source>
        <strain evidence="11 12">SM250</strain>
    </source>
</reference>
<dbReference type="PANTHER" id="PTHR35011:SF4">
    <property type="entry name" value="SLL1102 PROTEIN"/>
    <property type="match status" value="1"/>
</dbReference>
<dbReference type="PANTHER" id="PTHR35011">
    <property type="entry name" value="2,3-DIKETO-L-GULONATE TRAP TRANSPORTER SMALL PERMEASE PROTEIN YIAM"/>
    <property type="match status" value="1"/>
</dbReference>
<sequence length="175" mass="20171">MATPPPTLLKAIRILDGVSLWSGKIVGWLILPMVLSLVYEVGARYLFNAPTVWAYDMTFMLYGSFFMLGAAYTLYRKGHIRTDFFYMNWSVRRQGLVDAVCYVLFFFPGLTAFLVVSWDFFWVSFERGERIVTSPWMPIVYPFKATMPLATLLLLLQGFSELLKSVYAALRGEWL</sequence>
<dbReference type="InterPro" id="IPR055348">
    <property type="entry name" value="DctQ"/>
</dbReference>
<dbReference type="Proteomes" id="UP000321201">
    <property type="component" value="Unassembled WGS sequence"/>
</dbReference>
<keyword evidence="4 9" id="KW-0997">Cell inner membrane</keyword>
<dbReference type="GO" id="GO:0005886">
    <property type="term" value="C:plasma membrane"/>
    <property type="evidence" value="ECO:0007669"/>
    <property type="project" value="UniProtKB-SubCell"/>
</dbReference>
<comment type="subunit">
    <text evidence="9">The complex comprises the extracytoplasmic solute receptor protein and the two transmembrane proteins.</text>
</comment>
<accession>A0A5C7ESU0</accession>
<evidence type="ECO:0000256" key="9">
    <source>
        <dbReference type="RuleBase" id="RU369079"/>
    </source>
</evidence>
<evidence type="ECO:0000256" key="5">
    <source>
        <dbReference type="ARBA" id="ARBA00022692"/>
    </source>
</evidence>
<feature type="transmembrane region" description="Helical" evidence="9">
    <location>
        <begin position="96"/>
        <end position="116"/>
    </location>
</feature>
<dbReference type="EMBL" id="VPFL01000035">
    <property type="protein sequence ID" value="TXF10339.1"/>
    <property type="molecule type" value="Genomic_DNA"/>
</dbReference>
<keyword evidence="2 9" id="KW-0813">Transport</keyword>
<evidence type="ECO:0000256" key="8">
    <source>
        <dbReference type="ARBA" id="ARBA00038436"/>
    </source>
</evidence>
<evidence type="ECO:0000256" key="1">
    <source>
        <dbReference type="ARBA" id="ARBA00004429"/>
    </source>
</evidence>
<comment type="caution">
    <text evidence="11">The sequence shown here is derived from an EMBL/GenBank/DDBJ whole genome shotgun (WGS) entry which is preliminary data.</text>
</comment>
<organism evidence="11 12">
    <name type="scientific">Pelomicrobium methylotrophicum</name>
    <dbReference type="NCBI Taxonomy" id="2602750"/>
    <lineage>
        <taxon>Bacteria</taxon>
        <taxon>Pseudomonadati</taxon>
        <taxon>Pseudomonadota</taxon>
        <taxon>Hydrogenophilia</taxon>
        <taxon>Hydrogenophilia incertae sedis</taxon>
        <taxon>Pelomicrobium</taxon>
    </lineage>
</organism>
<keyword evidence="6 9" id="KW-1133">Transmembrane helix</keyword>
<dbReference type="AlphaFoldDB" id="A0A5C7ESU0"/>
<evidence type="ECO:0000256" key="4">
    <source>
        <dbReference type="ARBA" id="ARBA00022519"/>
    </source>
</evidence>
<dbReference type="RefSeq" id="WP_147801137.1">
    <property type="nucleotide sequence ID" value="NZ_VPFL01000035.1"/>
</dbReference>
<dbReference type="Pfam" id="PF04290">
    <property type="entry name" value="DctQ"/>
    <property type="match status" value="1"/>
</dbReference>
<evidence type="ECO:0000313" key="12">
    <source>
        <dbReference type="Proteomes" id="UP000321201"/>
    </source>
</evidence>
<comment type="function">
    <text evidence="9">Part of the tripartite ATP-independent periplasmic (TRAP) transport system.</text>
</comment>
<evidence type="ECO:0000259" key="10">
    <source>
        <dbReference type="Pfam" id="PF04290"/>
    </source>
</evidence>